<accession>A0A1J9UYV7</accession>
<feature type="region of interest" description="Disordered" evidence="10">
    <location>
        <begin position="105"/>
        <end position="134"/>
    </location>
</feature>
<dbReference type="GO" id="GO:0004721">
    <property type="term" value="F:phosphoprotein phosphatase activity"/>
    <property type="evidence" value="ECO:0007669"/>
    <property type="project" value="TreeGrafter"/>
</dbReference>
<evidence type="ECO:0000256" key="8">
    <source>
        <dbReference type="ARBA" id="ARBA00022840"/>
    </source>
</evidence>
<proteinExistence type="predicted"/>
<sequence>MATKSKRSKDNITKNIFIKTLLFCILLSLCLYQIIYFLALNYDKGHYTKNPETQNVEHAESDKKNDQSKKEQNKAVSESSISNFQPSSIDIKTLSTAINHILQPSQTAKANAKENTQNISGESNKTDSPTGLEKNAASNNVLHTQNATNKTSESQDNPSLADALHQLAPHIGATMLALSLLGSLVYAKLIAKPFQYMSDTLKDIMKLDFSDKQSLNKNADQTDFNLQVAASQVPHIVKNLHETNKDLRNELKKEQQLEQSRKEFMSMVSHELKTPIAAVMGQLDGMIHGIGAYKDRDKYLKRSYEMMQDINVLTEKMSELSKIQNPQFKPNLEVISLSNIIEDVMKKVDYFISVKQLKVQSNIKQDVQILADPQFIQTAIFNIISNAIHYTIDHQHVYIKLYEKPNGYALEVLNTGSQIDEDKLAHLFEPFYRANPGNNGLVQGSGLGLYIVKQILDKHQFPYGIQNTPQGVKCSIVFPKAM</sequence>
<keyword evidence="4" id="KW-0597">Phosphoprotein</keyword>
<dbReference type="InterPro" id="IPR005467">
    <property type="entry name" value="His_kinase_dom"/>
</dbReference>
<dbReference type="PRINTS" id="PR00344">
    <property type="entry name" value="BCTRLSENSOR"/>
</dbReference>
<dbReference type="InterPro" id="IPR036097">
    <property type="entry name" value="HisK_dim/P_sf"/>
</dbReference>
<keyword evidence="11" id="KW-0472">Membrane</keyword>
<dbReference type="SMART" id="SM00387">
    <property type="entry name" value="HATPase_c"/>
    <property type="match status" value="1"/>
</dbReference>
<dbReference type="InterPro" id="IPR004358">
    <property type="entry name" value="Sig_transdc_His_kin-like_C"/>
</dbReference>
<evidence type="ECO:0000256" key="11">
    <source>
        <dbReference type="SAM" id="Phobius"/>
    </source>
</evidence>
<dbReference type="Pfam" id="PF00512">
    <property type="entry name" value="HisKA"/>
    <property type="match status" value="1"/>
</dbReference>
<feature type="region of interest" description="Disordered" evidence="10">
    <location>
        <begin position="48"/>
        <end position="82"/>
    </location>
</feature>
<keyword evidence="5" id="KW-0808">Transferase</keyword>
<keyword evidence="7 13" id="KW-0418">Kinase</keyword>
<dbReference type="Gene3D" id="3.30.565.10">
    <property type="entry name" value="Histidine kinase-like ATPase, C-terminal domain"/>
    <property type="match status" value="1"/>
</dbReference>
<evidence type="ECO:0000256" key="7">
    <source>
        <dbReference type="ARBA" id="ARBA00022777"/>
    </source>
</evidence>
<comment type="catalytic activity">
    <reaction evidence="1">
        <text>ATP + protein L-histidine = ADP + protein N-phospho-L-histidine.</text>
        <dbReference type="EC" id="2.7.13.3"/>
    </reaction>
</comment>
<dbReference type="SUPFAM" id="SSF55874">
    <property type="entry name" value="ATPase domain of HSP90 chaperone/DNA topoisomerase II/histidine kinase"/>
    <property type="match status" value="1"/>
</dbReference>
<dbReference type="InterPro" id="IPR036890">
    <property type="entry name" value="HATPase_C_sf"/>
</dbReference>
<evidence type="ECO:0000313" key="14">
    <source>
        <dbReference type="Proteomes" id="UP000182788"/>
    </source>
</evidence>
<keyword evidence="6" id="KW-0547">Nucleotide-binding</keyword>
<dbReference type="GO" id="GO:0016036">
    <property type="term" value="P:cellular response to phosphate starvation"/>
    <property type="evidence" value="ECO:0007669"/>
    <property type="project" value="TreeGrafter"/>
</dbReference>
<organism evidence="13 14">
    <name type="scientific">Bacillus paramycoides</name>
    <dbReference type="NCBI Taxonomy" id="2026194"/>
    <lineage>
        <taxon>Bacteria</taxon>
        <taxon>Bacillati</taxon>
        <taxon>Bacillota</taxon>
        <taxon>Bacilli</taxon>
        <taxon>Bacillales</taxon>
        <taxon>Bacillaceae</taxon>
        <taxon>Bacillus</taxon>
        <taxon>Bacillus cereus group</taxon>
    </lineage>
</organism>
<dbReference type="Pfam" id="PF02518">
    <property type="entry name" value="HATPase_c"/>
    <property type="match status" value="1"/>
</dbReference>
<evidence type="ECO:0000313" key="13">
    <source>
        <dbReference type="EMBL" id="OJD81898.1"/>
    </source>
</evidence>
<evidence type="ECO:0000256" key="5">
    <source>
        <dbReference type="ARBA" id="ARBA00022679"/>
    </source>
</evidence>
<feature type="domain" description="Histidine kinase" evidence="12">
    <location>
        <begin position="267"/>
        <end position="482"/>
    </location>
</feature>
<dbReference type="InterPro" id="IPR050351">
    <property type="entry name" value="BphY/WalK/GraS-like"/>
</dbReference>
<feature type="compositionally biased region" description="Basic and acidic residues" evidence="10">
    <location>
        <begin position="55"/>
        <end position="73"/>
    </location>
</feature>
<evidence type="ECO:0000256" key="3">
    <source>
        <dbReference type="ARBA" id="ARBA00012438"/>
    </source>
</evidence>
<dbReference type="AlphaFoldDB" id="A0A1J9UYV7"/>
<keyword evidence="11" id="KW-1133">Transmembrane helix</keyword>
<dbReference type="GeneID" id="87590491"/>
<dbReference type="Gene3D" id="1.10.287.130">
    <property type="match status" value="1"/>
</dbReference>
<keyword evidence="9" id="KW-0902">Two-component regulatory system</keyword>
<evidence type="ECO:0000256" key="10">
    <source>
        <dbReference type="SAM" id="MobiDB-lite"/>
    </source>
</evidence>
<feature type="compositionally biased region" description="Polar residues" evidence="10">
    <location>
        <begin position="105"/>
        <end position="129"/>
    </location>
</feature>
<protein>
    <recommendedName>
        <fullName evidence="3">histidine kinase</fullName>
        <ecNumber evidence="3">2.7.13.3</ecNumber>
    </recommendedName>
</protein>
<comment type="caution">
    <text evidence="13">The sequence shown here is derived from an EMBL/GenBank/DDBJ whole genome shotgun (WGS) entry which is preliminary data.</text>
</comment>
<evidence type="ECO:0000256" key="6">
    <source>
        <dbReference type="ARBA" id="ARBA00022741"/>
    </source>
</evidence>
<dbReference type="RefSeq" id="WP_071717756.1">
    <property type="nucleotide sequence ID" value="NZ_CBCSHB010000003.1"/>
</dbReference>
<evidence type="ECO:0000256" key="1">
    <source>
        <dbReference type="ARBA" id="ARBA00000085"/>
    </source>
</evidence>
<dbReference type="FunFam" id="3.30.565.10:FF:000111">
    <property type="entry name" value="Two-component sensor histidine kinase"/>
    <property type="match status" value="1"/>
</dbReference>
<dbReference type="EMBL" id="MAOI01000023">
    <property type="protein sequence ID" value="OJD81898.1"/>
    <property type="molecule type" value="Genomic_DNA"/>
</dbReference>
<gene>
    <name evidence="13" type="ORF">BAU28_22740</name>
</gene>
<evidence type="ECO:0000256" key="2">
    <source>
        <dbReference type="ARBA" id="ARBA00004370"/>
    </source>
</evidence>
<dbReference type="GO" id="GO:0005524">
    <property type="term" value="F:ATP binding"/>
    <property type="evidence" value="ECO:0007669"/>
    <property type="project" value="UniProtKB-KW"/>
</dbReference>
<dbReference type="InterPro" id="IPR003594">
    <property type="entry name" value="HATPase_dom"/>
</dbReference>
<dbReference type="CDD" id="cd00082">
    <property type="entry name" value="HisKA"/>
    <property type="match status" value="1"/>
</dbReference>
<dbReference type="PROSITE" id="PS50109">
    <property type="entry name" value="HIS_KIN"/>
    <property type="match status" value="1"/>
</dbReference>
<dbReference type="GO" id="GO:0005886">
    <property type="term" value="C:plasma membrane"/>
    <property type="evidence" value="ECO:0007669"/>
    <property type="project" value="TreeGrafter"/>
</dbReference>
<evidence type="ECO:0000256" key="4">
    <source>
        <dbReference type="ARBA" id="ARBA00022553"/>
    </source>
</evidence>
<dbReference type="EC" id="2.7.13.3" evidence="3"/>
<evidence type="ECO:0000256" key="9">
    <source>
        <dbReference type="ARBA" id="ARBA00023012"/>
    </source>
</evidence>
<dbReference type="InterPro" id="IPR003661">
    <property type="entry name" value="HisK_dim/P_dom"/>
</dbReference>
<keyword evidence="11" id="KW-0812">Transmembrane</keyword>
<feature type="transmembrane region" description="Helical" evidence="11">
    <location>
        <begin position="21"/>
        <end position="39"/>
    </location>
</feature>
<evidence type="ECO:0000259" key="12">
    <source>
        <dbReference type="PROSITE" id="PS50109"/>
    </source>
</evidence>
<dbReference type="SUPFAM" id="SSF47384">
    <property type="entry name" value="Homodimeric domain of signal transducing histidine kinase"/>
    <property type="match status" value="1"/>
</dbReference>
<comment type="subcellular location">
    <subcellularLocation>
        <location evidence="2">Membrane</location>
    </subcellularLocation>
</comment>
<dbReference type="GO" id="GO:0000155">
    <property type="term" value="F:phosphorelay sensor kinase activity"/>
    <property type="evidence" value="ECO:0007669"/>
    <property type="project" value="InterPro"/>
</dbReference>
<keyword evidence="8" id="KW-0067">ATP-binding</keyword>
<dbReference type="SMART" id="SM00388">
    <property type="entry name" value="HisKA"/>
    <property type="match status" value="1"/>
</dbReference>
<dbReference type="Proteomes" id="UP000182788">
    <property type="component" value="Unassembled WGS sequence"/>
</dbReference>
<dbReference type="PANTHER" id="PTHR45453:SF3">
    <property type="entry name" value="HISTIDINE KINASE"/>
    <property type="match status" value="1"/>
</dbReference>
<name>A0A1J9UYV7_9BACI</name>
<reference evidence="13 14" key="1">
    <citation type="submission" date="2016-06" db="EMBL/GenBank/DDBJ databases">
        <title>First insights into the genetic diversity and population structure of in the Bacillus cereus group bacteria from diverse marine environments.</title>
        <authorList>
            <person name="Liu Y."/>
            <person name="Lai Q."/>
            <person name="Shao Z."/>
        </authorList>
    </citation>
    <scope>NUCLEOTIDE SEQUENCE [LARGE SCALE GENOMIC DNA]</scope>
    <source>
        <strain evidence="13 14">NH24A2</strain>
    </source>
</reference>
<dbReference type="PANTHER" id="PTHR45453">
    <property type="entry name" value="PHOSPHATE REGULON SENSOR PROTEIN PHOR"/>
    <property type="match status" value="1"/>
</dbReference>